<keyword evidence="4" id="KW-0238">DNA-binding</keyword>
<dbReference type="InterPro" id="IPR011789">
    <property type="entry name" value="CueR"/>
</dbReference>
<dbReference type="PANTHER" id="PTHR30204:SF94">
    <property type="entry name" value="HEAVY METAL-DEPENDENT TRANSCRIPTIONAL REGULATOR HI_0293-RELATED"/>
    <property type="match status" value="1"/>
</dbReference>
<dbReference type="GO" id="GO:0005507">
    <property type="term" value="F:copper ion binding"/>
    <property type="evidence" value="ECO:0007669"/>
    <property type="project" value="InterPro"/>
</dbReference>
<dbReference type="GO" id="GO:0005737">
    <property type="term" value="C:cytoplasm"/>
    <property type="evidence" value="ECO:0007669"/>
    <property type="project" value="UniProtKB-SubCell"/>
</dbReference>
<dbReference type="NCBIfam" id="TIGR02044">
    <property type="entry name" value="CueR"/>
    <property type="match status" value="1"/>
</dbReference>
<dbReference type="PROSITE" id="PS00552">
    <property type="entry name" value="HTH_MERR_1"/>
    <property type="match status" value="1"/>
</dbReference>
<dbReference type="HOGENOM" id="CLU_060077_2_0_4"/>
<evidence type="ECO:0000256" key="4">
    <source>
        <dbReference type="ARBA" id="ARBA00023125"/>
    </source>
</evidence>
<feature type="coiled-coil region" evidence="6">
    <location>
        <begin position="90"/>
        <end position="117"/>
    </location>
</feature>
<accession>A2SLP8</accession>
<dbReference type="GO" id="GO:0003677">
    <property type="term" value="F:DNA binding"/>
    <property type="evidence" value="ECO:0007669"/>
    <property type="project" value="UniProtKB-KW"/>
</dbReference>
<dbReference type="KEGG" id="mpt:Mpe_A3534"/>
<dbReference type="SUPFAM" id="SSF46955">
    <property type="entry name" value="Putative DNA-binding domain"/>
    <property type="match status" value="1"/>
</dbReference>
<evidence type="ECO:0000313" key="9">
    <source>
        <dbReference type="Proteomes" id="UP000000366"/>
    </source>
</evidence>
<dbReference type="RefSeq" id="WP_011831107.1">
    <property type="nucleotide sequence ID" value="NC_008825.1"/>
</dbReference>
<dbReference type="STRING" id="420662.Mpe_A3534"/>
<evidence type="ECO:0000256" key="3">
    <source>
        <dbReference type="ARBA" id="ARBA00023015"/>
    </source>
</evidence>
<dbReference type="SMART" id="SM00422">
    <property type="entry name" value="HTH_MERR"/>
    <property type="match status" value="1"/>
</dbReference>
<dbReference type="InterPro" id="IPR047057">
    <property type="entry name" value="MerR_fam"/>
</dbReference>
<dbReference type="InterPro" id="IPR015358">
    <property type="entry name" value="Tscrpt_reg_MerR_DNA-bd"/>
</dbReference>
<dbReference type="eggNOG" id="COG0789">
    <property type="taxonomic scope" value="Bacteria"/>
</dbReference>
<comment type="subcellular location">
    <subcellularLocation>
        <location evidence="1">Cytoplasm</location>
    </subcellularLocation>
</comment>
<evidence type="ECO:0000256" key="1">
    <source>
        <dbReference type="ARBA" id="ARBA00004496"/>
    </source>
</evidence>
<evidence type="ECO:0000256" key="5">
    <source>
        <dbReference type="ARBA" id="ARBA00023163"/>
    </source>
</evidence>
<dbReference type="Pfam" id="PF09278">
    <property type="entry name" value="MerR-DNA-bind"/>
    <property type="match status" value="1"/>
</dbReference>
<organism evidence="8 9">
    <name type="scientific">Methylibium petroleiphilum (strain ATCC BAA-1232 / LMG 22953 / PM1)</name>
    <dbReference type="NCBI Taxonomy" id="420662"/>
    <lineage>
        <taxon>Bacteria</taxon>
        <taxon>Pseudomonadati</taxon>
        <taxon>Pseudomonadota</taxon>
        <taxon>Betaproteobacteria</taxon>
        <taxon>Burkholderiales</taxon>
        <taxon>Sphaerotilaceae</taxon>
        <taxon>Methylibium</taxon>
    </lineage>
</organism>
<dbReference type="EMBL" id="CP000555">
    <property type="protein sequence ID" value="ABM96487.1"/>
    <property type="molecule type" value="Genomic_DNA"/>
</dbReference>
<dbReference type="CDD" id="cd01108">
    <property type="entry name" value="HTH_CueR"/>
    <property type="match status" value="1"/>
</dbReference>
<evidence type="ECO:0000313" key="8">
    <source>
        <dbReference type="EMBL" id="ABM96487.1"/>
    </source>
</evidence>
<reference evidence="8 9" key="1">
    <citation type="journal article" date="2007" name="J. Bacteriol.">
        <title>Whole-genome analysis of the methyl tert-butyl ether-degrading beta-proteobacterium Methylibium petroleiphilum PM1.</title>
        <authorList>
            <person name="Kane S.R."/>
            <person name="Chakicherla A.Y."/>
            <person name="Chain P.S.G."/>
            <person name="Schmidt R."/>
            <person name="Shin M.W."/>
            <person name="Legler T.C."/>
            <person name="Scow K.M."/>
            <person name="Larimer F.W."/>
            <person name="Lucas S.M."/>
            <person name="Richardson P.M."/>
            <person name="Hristova K.R."/>
        </authorList>
    </citation>
    <scope>NUCLEOTIDE SEQUENCE [LARGE SCALE GENOMIC DNA]</scope>
    <source>
        <strain evidence="9">ATCC BAA-1232 / LMG 22953 / PM1</strain>
    </source>
</reference>
<dbReference type="Gene3D" id="1.10.1660.10">
    <property type="match status" value="1"/>
</dbReference>
<dbReference type="PANTHER" id="PTHR30204">
    <property type="entry name" value="REDOX-CYCLING DRUG-SENSING TRANSCRIPTIONAL ACTIVATOR SOXR"/>
    <property type="match status" value="1"/>
</dbReference>
<keyword evidence="2" id="KW-0963">Cytoplasm</keyword>
<proteinExistence type="predicted"/>
<keyword evidence="3" id="KW-0805">Transcription regulation</keyword>
<feature type="domain" description="HTH merR-type" evidence="7">
    <location>
        <begin position="9"/>
        <end position="78"/>
    </location>
</feature>
<keyword evidence="6" id="KW-0175">Coiled coil</keyword>
<keyword evidence="9" id="KW-1185">Reference proteome</keyword>
<keyword evidence="5" id="KW-0804">Transcription</keyword>
<dbReference type="Proteomes" id="UP000000366">
    <property type="component" value="Chromosome"/>
</dbReference>
<dbReference type="InterPro" id="IPR000551">
    <property type="entry name" value="MerR-type_HTH_dom"/>
</dbReference>
<dbReference type="PRINTS" id="PR00040">
    <property type="entry name" value="HTHMERR"/>
</dbReference>
<dbReference type="PROSITE" id="PS50937">
    <property type="entry name" value="HTH_MERR_2"/>
    <property type="match status" value="1"/>
</dbReference>
<evidence type="ECO:0000256" key="6">
    <source>
        <dbReference type="SAM" id="Coils"/>
    </source>
</evidence>
<name>A2SLP8_METPP</name>
<dbReference type="GO" id="GO:0003700">
    <property type="term" value="F:DNA-binding transcription factor activity"/>
    <property type="evidence" value="ECO:0007669"/>
    <property type="project" value="InterPro"/>
</dbReference>
<dbReference type="InterPro" id="IPR009061">
    <property type="entry name" value="DNA-bd_dom_put_sf"/>
</dbReference>
<gene>
    <name evidence="8" type="ordered locus">Mpe_A3534</name>
</gene>
<sequence>MSQAPEGQTFNIGDAAQRSGVSAKMVRHYESLGLLPPVARSEAGYRRYSMREVHTLRFIRRARELGFGIAEIRVLLSLWQDRGRASREVKQVAQRHAADLQRRIDEMQAMQRTLEALARHCHGDERADCPILDDLQAGPRDRP</sequence>
<evidence type="ECO:0000256" key="2">
    <source>
        <dbReference type="ARBA" id="ARBA00022490"/>
    </source>
</evidence>
<dbReference type="Pfam" id="PF00376">
    <property type="entry name" value="MerR"/>
    <property type="match status" value="1"/>
</dbReference>
<evidence type="ECO:0000259" key="7">
    <source>
        <dbReference type="PROSITE" id="PS50937"/>
    </source>
</evidence>
<dbReference type="AlphaFoldDB" id="A2SLP8"/>
<dbReference type="GO" id="GO:0045893">
    <property type="term" value="P:positive regulation of DNA-templated transcription"/>
    <property type="evidence" value="ECO:0007669"/>
    <property type="project" value="InterPro"/>
</dbReference>
<protein>
    <submittedName>
        <fullName evidence="8">Transcriptional regulator, MerR family</fullName>
    </submittedName>
</protein>